<accession>A0A6N9TI21</accession>
<dbReference type="AlphaFoldDB" id="A0A6N9TI21"/>
<comment type="caution">
    <text evidence="1">The sequence shown here is derived from an EMBL/GenBank/DDBJ whole genome shotgun (WGS) entry which is preliminary data.</text>
</comment>
<dbReference type="RefSeq" id="WP_163107512.1">
    <property type="nucleotide sequence ID" value="NZ_JAAAWO010000014.1"/>
</dbReference>
<reference evidence="1 2" key="1">
    <citation type="submission" date="2020-01" db="EMBL/GenBank/DDBJ databases">
        <title>Genomes of bacteria type strains.</title>
        <authorList>
            <person name="Chen J."/>
            <person name="Zhu S."/>
            <person name="Yang J."/>
        </authorList>
    </citation>
    <scope>NUCLEOTIDE SEQUENCE [LARGE SCALE GENOMIC DNA]</scope>
    <source>
        <strain evidence="1 2">LMG 24078</strain>
    </source>
</reference>
<evidence type="ECO:0000313" key="2">
    <source>
        <dbReference type="Proteomes" id="UP000471381"/>
    </source>
</evidence>
<keyword evidence="1" id="KW-0808">Transferase</keyword>
<organism evidence="1 2">
    <name type="scientific">Alteromonas genovensis</name>
    <dbReference type="NCBI Taxonomy" id="471225"/>
    <lineage>
        <taxon>Bacteria</taxon>
        <taxon>Pseudomonadati</taxon>
        <taxon>Pseudomonadota</taxon>
        <taxon>Gammaproteobacteria</taxon>
        <taxon>Alteromonadales</taxon>
        <taxon>Alteromonadaceae</taxon>
        <taxon>Alteromonas/Salinimonas group</taxon>
        <taxon>Alteromonas</taxon>
    </lineage>
</organism>
<proteinExistence type="predicted"/>
<dbReference type="EMBL" id="JAAAWO010000014">
    <property type="protein sequence ID" value="NDW16954.1"/>
    <property type="molecule type" value="Genomic_DNA"/>
</dbReference>
<evidence type="ECO:0000313" key="1">
    <source>
        <dbReference type="EMBL" id="NDW16954.1"/>
    </source>
</evidence>
<name>A0A6N9TI21_9ALTE</name>
<keyword evidence="2" id="KW-1185">Reference proteome</keyword>
<dbReference type="GO" id="GO:0016740">
    <property type="term" value="F:transferase activity"/>
    <property type="evidence" value="ECO:0007669"/>
    <property type="project" value="UniProtKB-KW"/>
</dbReference>
<protein>
    <submittedName>
        <fullName evidence="1">Gamma-glutamylcyclotransferase</fullName>
    </submittedName>
</protein>
<sequence length="219" mass="24338">MNNADAPSAQDIVNYLNGLDESHIVLGYGSLLSRDSRERFSGIKTYGIPVMVDGFERAWVTRSIQEQQTYVGAIKNAAKKLNAQLIPAQLNPALQEREKDYRFTQVSPEQIAFDATMDINSETALYEALSGRTLWVCETLHCSPANDEFPVSQTYVDTCLAGCLEHAGEKAATDFVTHTSLWDHPRVNDRALPKYPRAASVDKSIQDKIDTILSNNLLS</sequence>
<dbReference type="Proteomes" id="UP000471381">
    <property type="component" value="Unassembled WGS sequence"/>
</dbReference>
<gene>
    <name evidence="1" type="ORF">GTQ48_15675</name>
</gene>